<comment type="subcellular location">
    <subcellularLocation>
        <location evidence="1">Membrane</location>
        <topology evidence="1">Multi-pass membrane protein</topology>
    </subcellularLocation>
</comment>
<dbReference type="GO" id="GO:0016020">
    <property type="term" value="C:membrane"/>
    <property type="evidence" value="ECO:0007669"/>
    <property type="project" value="UniProtKB-SubCell"/>
</dbReference>
<proteinExistence type="predicted"/>
<accession>A0A5C0B1H7</accession>
<dbReference type="Proteomes" id="UP000325161">
    <property type="component" value="Chromosome"/>
</dbReference>
<evidence type="ECO:0000313" key="9">
    <source>
        <dbReference type="EMBL" id="QEI06601.1"/>
    </source>
</evidence>
<feature type="region of interest" description="Disordered" evidence="6">
    <location>
        <begin position="535"/>
        <end position="591"/>
    </location>
</feature>
<name>A0A5C0B1H7_9BURK</name>
<feature type="transmembrane region" description="Helical" evidence="7">
    <location>
        <begin position="323"/>
        <end position="346"/>
    </location>
</feature>
<dbReference type="InterPro" id="IPR020846">
    <property type="entry name" value="MFS_dom"/>
</dbReference>
<sequence>MTTPPREWLPHERPMMPGSPSTPLHSPPLRVAYLLIGILVSLTGGLGNALVSANLLNLQGALGVYAAEAAWLPVVYVMTNVSMNLLLVKFRQQFGMRLFTEIFLGLYALIAFAHLFVNDLNSAIAVRAAHGMSGAALSSLGLYYILQAFPAKHRMKGLVLALGITQIATPLAYIMPTTLLEVAEWRGLYMFEFGLALTAMGCVLWLKLPPGDRFNTFEKLDFLTFALFAPGMALLVAAIGLGRTVWWLEAPWVGMAIVGGIVLLTTAFIIEHYRKNPLLNTRWLSSAAMLRFFLVMMLVRIVLSEQGIGVVAFMQTLGMGSDQLRIVFVYVLLGTLAGTVVCALIVTPQRVDAIIALALVCMIAGALMDADSTNLKRPADMLLSQFLLAFGGGMFLAPAMIANLGSIISQPKNLVGFVVLFGISQNLGGLIGSAAVGTFQIVREKFHSNVLTEQMTLLDPDVVARIQAGAGAFGRVMTDPALRNARGSASLSTAITREANVLAYNEVFMLVAAVAALTLLFVVGHALRTKLRASAPAAPAPAATVTPVMPNTPNTPNTSTTATANTSVSPTSSTSPTANSRIDTTPLSDTV</sequence>
<dbReference type="PANTHER" id="PTHR42718:SF9">
    <property type="entry name" value="MAJOR FACILITATOR SUPERFAMILY MULTIDRUG TRANSPORTER MFSC"/>
    <property type="match status" value="1"/>
</dbReference>
<evidence type="ECO:0000259" key="8">
    <source>
        <dbReference type="PROSITE" id="PS50850"/>
    </source>
</evidence>
<feature type="transmembrane region" description="Helical" evidence="7">
    <location>
        <begin position="220"/>
        <end position="240"/>
    </location>
</feature>
<feature type="compositionally biased region" description="Low complexity" evidence="6">
    <location>
        <begin position="535"/>
        <end position="580"/>
    </location>
</feature>
<feature type="transmembrane region" description="Helical" evidence="7">
    <location>
        <begin position="98"/>
        <end position="117"/>
    </location>
</feature>
<dbReference type="SUPFAM" id="SSF103473">
    <property type="entry name" value="MFS general substrate transporter"/>
    <property type="match status" value="1"/>
</dbReference>
<feature type="domain" description="Major facilitator superfamily (MFS) profile" evidence="8">
    <location>
        <begin position="33"/>
        <end position="530"/>
    </location>
</feature>
<keyword evidence="2" id="KW-0813">Transport</keyword>
<dbReference type="PROSITE" id="PS50850">
    <property type="entry name" value="MFS"/>
    <property type="match status" value="1"/>
</dbReference>
<keyword evidence="10" id="KW-1185">Reference proteome</keyword>
<feature type="compositionally biased region" description="Polar residues" evidence="6">
    <location>
        <begin position="581"/>
        <end position="591"/>
    </location>
</feature>
<dbReference type="InterPro" id="IPR036259">
    <property type="entry name" value="MFS_trans_sf"/>
</dbReference>
<protein>
    <submittedName>
        <fullName evidence="9">MFS transporter</fullName>
    </submittedName>
</protein>
<keyword evidence="5 7" id="KW-0472">Membrane</keyword>
<dbReference type="InterPro" id="IPR011701">
    <property type="entry name" value="MFS"/>
</dbReference>
<feature type="transmembrane region" description="Helical" evidence="7">
    <location>
        <begin position="353"/>
        <end position="370"/>
    </location>
</feature>
<dbReference type="Gene3D" id="1.20.1250.20">
    <property type="entry name" value="MFS general substrate transporter like domains"/>
    <property type="match status" value="1"/>
</dbReference>
<keyword evidence="4 7" id="KW-1133">Transmembrane helix</keyword>
<evidence type="ECO:0000256" key="7">
    <source>
        <dbReference type="SAM" id="Phobius"/>
    </source>
</evidence>
<dbReference type="PANTHER" id="PTHR42718">
    <property type="entry name" value="MAJOR FACILITATOR SUPERFAMILY MULTIDRUG TRANSPORTER MFSC"/>
    <property type="match status" value="1"/>
</dbReference>
<feature type="transmembrane region" description="Helical" evidence="7">
    <location>
        <begin position="188"/>
        <end position="208"/>
    </location>
</feature>
<keyword evidence="3 7" id="KW-0812">Transmembrane</keyword>
<gene>
    <name evidence="9" type="ORF">FXN63_12735</name>
</gene>
<feature type="transmembrane region" description="Helical" evidence="7">
    <location>
        <begin position="507"/>
        <end position="527"/>
    </location>
</feature>
<evidence type="ECO:0000313" key="10">
    <source>
        <dbReference type="Proteomes" id="UP000325161"/>
    </source>
</evidence>
<dbReference type="KEGG" id="pacr:FXN63_12735"/>
<feature type="transmembrane region" description="Helical" evidence="7">
    <location>
        <begin position="283"/>
        <end position="303"/>
    </location>
</feature>
<dbReference type="Pfam" id="PF07690">
    <property type="entry name" value="MFS_1"/>
    <property type="match status" value="1"/>
</dbReference>
<organism evidence="9 10">
    <name type="scientific">Pigmentiphaga aceris</name>
    <dbReference type="NCBI Taxonomy" id="1940612"/>
    <lineage>
        <taxon>Bacteria</taxon>
        <taxon>Pseudomonadati</taxon>
        <taxon>Pseudomonadota</taxon>
        <taxon>Betaproteobacteria</taxon>
        <taxon>Burkholderiales</taxon>
        <taxon>Alcaligenaceae</taxon>
        <taxon>Pigmentiphaga</taxon>
    </lineage>
</organism>
<feature type="transmembrane region" description="Helical" evidence="7">
    <location>
        <begin position="158"/>
        <end position="176"/>
    </location>
</feature>
<evidence type="ECO:0000256" key="2">
    <source>
        <dbReference type="ARBA" id="ARBA00022448"/>
    </source>
</evidence>
<evidence type="ECO:0000256" key="3">
    <source>
        <dbReference type="ARBA" id="ARBA00022692"/>
    </source>
</evidence>
<evidence type="ECO:0000256" key="6">
    <source>
        <dbReference type="SAM" id="MobiDB-lite"/>
    </source>
</evidence>
<evidence type="ECO:0000256" key="4">
    <source>
        <dbReference type="ARBA" id="ARBA00022989"/>
    </source>
</evidence>
<feature type="transmembrane region" description="Helical" evidence="7">
    <location>
        <begin position="252"/>
        <end position="271"/>
    </location>
</feature>
<reference evidence="9 10" key="1">
    <citation type="submission" date="2019-08" db="EMBL/GenBank/DDBJ databases">
        <title>Amphibian skin-associated Pigmentiphaga: genome sequence and occurrence across geography and hosts.</title>
        <authorList>
            <person name="Bletz M.C."/>
            <person name="Bunk B."/>
            <person name="Sproeer C."/>
            <person name="Biwer P."/>
            <person name="Reiter S."/>
            <person name="Rabemananjara F.C.E."/>
            <person name="Schulz S."/>
            <person name="Overmann J."/>
            <person name="Vences M."/>
        </authorList>
    </citation>
    <scope>NUCLEOTIDE SEQUENCE [LARGE SCALE GENOMIC DNA]</scope>
    <source>
        <strain evidence="9 10">Mada1488</strain>
    </source>
</reference>
<dbReference type="AlphaFoldDB" id="A0A5C0B1H7"/>
<feature type="transmembrane region" description="Helical" evidence="7">
    <location>
        <begin position="414"/>
        <end position="442"/>
    </location>
</feature>
<dbReference type="OrthoDB" id="5314453at2"/>
<feature type="transmembrane region" description="Helical" evidence="7">
    <location>
        <begin position="63"/>
        <end position="86"/>
    </location>
</feature>
<feature type="region of interest" description="Disordered" evidence="6">
    <location>
        <begin position="1"/>
        <end position="23"/>
    </location>
</feature>
<evidence type="ECO:0000256" key="1">
    <source>
        <dbReference type="ARBA" id="ARBA00004141"/>
    </source>
</evidence>
<feature type="transmembrane region" description="Helical" evidence="7">
    <location>
        <begin position="382"/>
        <end position="402"/>
    </location>
</feature>
<dbReference type="GO" id="GO:0022857">
    <property type="term" value="F:transmembrane transporter activity"/>
    <property type="evidence" value="ECO:0007669"/>
    <property type="project" value="InterPro"/>
</dbReference>
<feature type="transmembrane region" description="Helical" evidence="7">
    <location>
        <begin position="31"/>
        <end position="51"/>
    </location>
</feature>
<evidence type="ECO:0000256" key="5">
    <source>
        <dbReference type="ARBA" id="ARBA00023136"/>
    </source>
</evidence>
<dbReference type="EMBL" id="CP043046">
    <property type="protein sequence ID" value="QEI06601.1"/>
    <property type="molecule type" value="Genomic_DNA"/>
</dbReference>
<dbReference type="RefSeq" id="WP_148815360.1">
    <property type="nucleotide sequence ID" value="NZ_CP043046.1"/>
</dbReference>
<feature type="transmembrane region" description="Helical" evidence="7">
    <location>
        <begin position="123"/>
        <end position="146"/>
    </location>
</feature>